<dbReference type="OrthoDB" id="932638at2"/>
<dbReference type="InterPro" id="IPR031922">
    <property type="entry name" value="Pesticin_C"/>
</dbReference>
<dbReference type="Pfam" id="PF16754">
    <property type="entry name" value="Pesticin"/>
    <property type="match status" value="1"/>
</dbReference>
<reference evidence="5 6" key="1">
    <citation type="submission" date="2018-07" db="EMBL/GenBank/DDBJ databases">
        <title>Genome sequencing of Runella.</title>
        <authorList>
            <person name="Baek M.-G."/>
            <person name="Yi H."/>
        </authorList>
    </citation>
    <scope>NUCLEOTIDE SEQUENCE [LARGE SCALE GENOMIC DNA]</scope>
    <source>
        <strain evidence="5 6">HYN0085</strain>
    </source>
</reference>
<evidence type="ECO:0000256" key="1">
    <source>
        <dbReference type="ARBA" id="ARBA00022529"/>
    </source>
</evidence>
<gene>
    <name evidence="5" type="ORF">DR864_04485</name>
</gene>
<organism evidence="5 6">
    <name type="scientific">Runella rosea</name>
    <dbReference type="NCBI Taxonomy" id="2259595"/>
    <lineage>
        <taxon>Bacteria</taxon>
        <taxon>Pseudomonadati</taxon>
        <taxon>Bacteroidota</taxon>
        <taxon>Cytophagia</taxon>
        <taxon>Cytophagales</taxon>
        <taxon>Spirosomataceae</taxon>
        <taxon>Runella</taxon>
    </lineage>
</organism>
<dbReference type="AlphaFoldDB" id="A0A344TEH3"/>
<dbReference type="KEGG" id="run:DR864_04485"/>
<dbReference type="RefSeq" id="WP_114065830.1">
    <property type="nucleotide sequence ID" value="NZ_CP030850.1"/>
</dbReference>
<dbReference type="GO" id="GO:0003796">
    <property type="term" value="F:lysozyme activity"/>
    <property type="evidence" value="ECO:0007669"/>
    <property type="project" value="InterPro"/>
</dbReference>
<dbReference type="InterPro" id="IPR023346">
    <property type="entry name" value="Lysozyme-like_dom_sf"/>
</dbReference>
<evidence type="ECO:0000313" key="5">
    <source>
        <dbReference type="EMBL" id="AXE17044.1"/>
    </source>
</evidence>
<dbReference type="InterPro" id="IPR023347">
    <property type="entry name" value="Lysozyme_dom_sf"/>
</dbReference>
<feature type="domain" description="Pesticin C-terminal" evidence="4">
    <location>
        <begin position="9"/>
        <end position="165"/>
    </location>
</feature>
<keyword evidence="6" id="KW-1185">Reference proteome</keyword>
<dbReference type="GO" id="GO:0042742">
    <property type="term" value="P:defense response to bacterium"/>
    <property type="evidence" value="ECO:0007669"/>
    <property type="project" value="UniProtKB-KW"/>
</dbReference>
<evidence type="ECO:0000256" key="3">
    <source>
        <dbReference type="SAM" id="MobiDB-lite"/>
    </source>
</evidence>
<dbReference type="SUPFAM" id="SSF53955">
    <property type="entry name" value="Lysozyme-like"/>
    <property type="match status" value="1"/>
</dbReference>
<keyword evidence="2" id="KW-0081">Bacteriolytic enzyme</keyword>
<evidence type="ECO:0000259" key="4">
    <source>
        <dbReference type="Pfam" id="PF16754"/>
    </source>
</evidence>
<proteinExistence type="predicted"/>
<dbReference type="EMBL" id="CP030850">
    <property type="protein sequence ID" value="AXE17044.1"/>
    <property type="molecule type" value="Genomic_DNA"/>
</dbReference>
<accession>A0A344TEH3</accession>
<evidence type="ECO:0000313" key="6">
    <source>
        <dbReference type="Proteomes" id="UP000251993"/>
    </source>
</evidence>
<keyword evidence="1" id="KW-0929">Antimicrobial</keyword>
<evidence type="ECO:0000256" key="2">
    <source>
        <dbReference type="ARBA" id="ARBA00022638"/>
    </source>
</evidence>
<protein>
    <recommendedName>
        <fullName evidence="4">Pesticin C-terminal domain-containing protein</fullName>
    </recommendedName>
</protein>
<dbReference type="Proteomes" id="UP000251993">
    <property type="component" value="Chromosome"/>
</dbReference>
<name>A0A344TEH3_9BACT</name>
<feature type="compositionally biased region" description="Polar residues" evidence="3">
    <location>
        <begin position="255"/>
        <end position="264"/>
    </location>
</feature>
<feature type="region of interest" description="Disordered" evidence="3">
    <location>
        <begin position="242"/>
        <end position="264"/>
    </location>
</feature>
<dbReference type="GO" id="GO:0031640">
    <property type="term" value="P:killing of cells of another organism"/>
    <property type="evidence" value="ECO:0007669"/>
    <property type="project" value="UniProtKB-KW"/>
</dbReference>
<sequence>MSRYSFTYQQEIGHQGQSLVPHFPGGLSGVTIGPGYDMGSRTPMEIYEDLTKAGIHPQTAQAFMDAASKTGDDAQAWVNEHRHELYITEEQQQALFDQVLVDEYERRLRSQLAQFADESDTVTHDMISWENLSEKQKHILFDFAYNPGLSKFPTLTEAVLREDWDTVAQSFERFSGGEPLSYRNDTFYSTFLDPNAPPIEAGPEIAEVIEALELPENESIEVAETIWSNDLYAETPIIEEHHSSPHAQPDAHLESSLNEQDWDV</sequence>
<feature type="compositionally biased region" description="Basic and acidic residues" evidence="3">
    <location>
        <begin position="242"/>
        <end position="253"/>
    </location>
</feature>
<dbReference type="Gene3D" id="1.10.530.40">
    <property type="match status" value="1"/>
</dbReference>